<name>A0ABV2LET5_9BACL</name>
<feature type="transmembrane region" description="Helical" evidence="1">
    <location>
        <begin position="7"/>
        <end position="24"/>
    </location>
</feature>
<organism evidence="2 3">
    <name type="scientific">Fictibacillus halophilus</name>
    <dbReference type="NCBI Taxonomy" id="1610490"/>
    <lineage>
        <taxon>Bacteria</taxon>
        <taxon>Bacillati</taxon>
        <taxon>Bacillota</taxon>
        <taxon>Bacilli</taxon>
        <taxon>Bacillales</taxon>
        <taxon>Fictibacillaceae</taxon>
        <taxon>Fictibacillus</taxon>
    </lineage>
</organism>
<protein>
    <submittedName>
        <fullName evidence="2">Uncharacterized protein</fullName>
    </submittedName>
</protein>
<evidence type="ECO:0000256" key="1">
    <source>
        <dbReference type="SAM" id="Phobius"/>
    </source>
</evidence>
<keyword evidence="1" id="KW-0472">Membrane</keyword>
<evidence type="ECO:0000313" key="2">
    <source>
        <dbReference type="EMBL" id="MET3727108.1"/>
    </source>
</evidence>
<dbReference type="RefSeq" id="WP_198768314.1">
    <property type="nucleotide sequence ID" value="NZ_JAEACF010000001.1"/>
</dbReference>
<evidence type="ECO:0000313" key="3">
    <source>
        <dbReference type="Proteomes" id="UP001549097"/>
    </source>
</evidence>
<accession>A0ABV2LET5</accession>
<keyword evidence="1" id="KW-1133">Transmembrane helix</keyword>
<comment type="caution">
    <text evidence="2">The sequence shown here is derived from an EMBL/GenBank/DDBJ whole genome shotgun (WGS) entry which is preliminary data.</text>
</comment>
<dbReference type="EMBL" id="JBEPMP010000001">
    <property type="protein sequence ID" value="MET3727108.1"/>
    <property type="molecule type" value="Genomic_DNA"/>
</dbReference>
<feature type="transmembrane region" description="Helical" evidence="1">
    <location>
        <begin position="30"/>
        <end position="50"/>
    </location>
</feature>
<reference evidence="2 3" key="1">
    <citation type="submission" date="2024-06" db="EMBL/GenBank/DDBJ databases">
        <title>Genomic Encyclopedia of Type Strains, Phase IV (KMG-IV): sequencing the most valuable type-strain genomes for metagenomic binning, comparative biology and taxonomic classification.</title>
        <authorList>
            <person name="Goeker M."/>
        </authorList>
    </citation>
    <scope>NUCLEOTIDE SEQUENCE [LARGE SCALE GENOMIC DNA]</scope>
    <source>
        <strain evidence="2 3">DSM 100124</strain>
    </source>
</reference>
<dbReference type="Proteomes" id="UP001549097">
    <property type="component" value="Unassembled WGS sequence"/>
</dbReference>
<keyword evidence="3" id="KW-1185">Reference proteome</keyword>
<proteinExistence type="predicted"/>
<keyword evidence="1" id="KW-0812">Transmembrane</keyword>
<sequence>MNRDRMITVFSILIIAFILYWSRFQQGRTYTEIVIVFTPVIVIPLIISLIKRIRKK</sequence>
<gene>
    <name evidence="2" type="ORF">ABID52_000689</name>
</gene>